<dbReference type="InterPro" id="IPR015943">
    <property type="entry name" value="WD40/YVTN_repeat-like_dom_sf"/>
</dbReference>
<feature type="region of interest" description="Disordered" evidence="2">
    <location>
        <begin position="388"/>
        <end position="409"/>
    </location>
</feature>
<dbReference type="SMART" id="SM00320">
    <property type="entry name" value="WD40"/>
    <property type="match status" value="4"/>
</dbReference>
<dbReference type="InterPro" id="IPR049052">
    <property type="entry name" value="nSTAND1"/>
</dbReference>
<dbReference type="InterPro" id="IPR001680">
    <property type="entry name" value="WD40_rpt"/>
</dbReference>
<keyword evidence="1" id="KW-0853">WD repeat</keyword>
<accession>A0ABX6A726</accession>
<dbReference type="SUPFAM" id="SSF47413">
    <property type="entry name" value="lambda repressor-like DNA-binding domains"/>
    <property type="match status" value="1"/>
</dbReference>
<dbReference type="InterPro" id="IPR001387">
    <property type="entry name" value="Cro/C1-type_HTH"/>
</dbReference>
<dbReference type="InterPro" id="IPR027417">
    <property type="entry name" value="P-loop_NTPase"/>
</dbReference>
<dbReference type="SMART" id="SM00530">
    <property type="entry name" value="HTH_XRE"/>
    <property type="match status" value="1"/>
</dbReference>
<evidence type="ECO:0000313" key="5">
    <source>
        <dbReference type="Proteomes" id="UP000327143"/>
    </source>
</evidence>
<name>A0ABX6A726_STRVD</name>
<evidence type="ECO:0000313" key="4">
    <source>
        <dbReference type="EMBL" id="QEU83493.1"/>
    </source>
</evidence>
<sequence length="1087" mass="118630">MAGRREVPVDPGAGPVQRFAFELRKLRAEAGGITYRVLAQRAGYSVTTLSQAAAGEQLPTLPVALAYAAACGGDPLEWQARWKQAVEEAASADSAQDGAQAAAPYKGLARFEAGDRDVFFGRERLVADLLELLRRRRFVAVFGASGSGKSSLLRAGLVPALQHTRDAGLRPAVIRILTPGERPAHTHAHVLVPGGTDAQAGVGAGGGEADTFVVVDQFEEVFTLCQDPAERARFLDLLLTACRPESRLRVVIAVRADFYGRCAEHRHLAEALREAHVLVGAMGPAELRAVIVKPAAAAGLSVERALTSRLVQEVADAPGGLPLLSHVLMETWRRRRGKTLTLAGYEAAGGLADAVAKTAEDVYCQLTEKQAAVARRLLLRLVAPGEDAPDTRRPADRKELTAHGRRESETGQVLESFARARLLTLDGDTVELAHETLLTAWPRLHGWIEQDRERLRAHRRLTEAARAWEELDRDPGALYRGSRLAIAREHLGDERLEDLTAMEHDFLRASTTALAQEQQETARTTRRLRWLRTGLSLVAVLASLTGAIAWQQSRFSDQRLAEATSRRVAAAAEAMRYADPLTAMRLSVAAWRISPTLEAKAALMGSLTQREQDVFTGPRAQAGDMRRLSSDGRTLMAASDGQVLLWNLERRQRTRTIPVGHDTSLYNLSADGRYLLAVAGDTVQWQDTVSGQTTILPLDSSDTYTLFTANDHILKVVGKRSVGLWDLRQQRMVFQRASHNPERAILDASVRFMALCSVSGALEIWDIQASRRVWDLRSDTVSRLVCGRNGIGARQVLLDSRRRMLMVVTGAGLRMWSWDSDKEVPPVADIKSGYVILSRDGQFLVTVDDNTIRVWRTAYPKVPVYRYPLNGRSVMDVQLDPELKVIRYVEEQPASAALVRTIYLGDALAPKWLRAQQHAATPETGLLGGSLTATALGPPGSDRMATGDHYGRVTVWDRALKRRLSIFTATATGIAGSKEPEAVTELTYSPDGQFLAVGGNAGTVRLWDAASNRPLGASFLTAGDSVDSLTFAPDGATLTVDGGYTPPRTYPIAPELVSKTICIRAHGGVPQTDWTSLIPELPYRKTC</sequence>
<dbReference type="SUPFAM" id="SSF50978">
    <property type="entry name" value="WD40 repeat-like"/>
    <property type="match status" value="1"/>
</dbReference>
<protein>
    <submittedName>
        <fullName evidence="4">Helix-turn-helix domain-containing protein</fullName>
    </submittedName>
</protein>
<dbReference type="Pfam" id="PF01381">
    <property type="entry name" value="HTH_3"/>
    <property type="match status" value="1"/>
</dbReference>
<evidence type="ECO:0000256" key="2">
    <source>
        <dbReference type="SAM" id="MobiDB-lite"/>
    </source>
</evidence>
<dbReference type="Gene3D" id="3.40.50.300">
    <property type="entry name" value="P-loop containing nucleotide triphosphate hydrolases"/>
    <property type="match status" value="1"/>
</dbReference>
<dbReference type="Gene3D" id="2.130.10.10">
    <property type="entry name" value="YVTN repeat-like/Quinoprotein amine dehydrogenase"/>
    <property type="match status" value="2"/>
</dbReference>
<proteinExistence type="predicted"/>
<dbReference type="EMBL" id="CP023700">
    <property type="protein sequence ID" value="QEU83493.1"/>
    <property type="molecule type" value="Genomic_DNA"/>
</dbReference>
<dbReference type="CDD" id="cd00093">
    <property type="entry name" value="HTH_XRE"/>
    <property type="match status" value="1"/>
</dbReference>
<dbReference type="InterPro" id="IPR036322">
    <property type="entry name" value="WD40_repeat_dom_sf"/>
</dbReference>
<dbReference type="Pfam" id="PF20703">
    <property type="entry name" value="nSTAND1"/>
    <property type="match status" value="1"/>
</dbReference>
<gene>
    <name evidence="4" type="ORF">CP969_00985</name>
</gene>
<feature type="domain" description="HTH cro/C1-type" evidence="3">
    <location>
        <begin position="23"/>
        <end position="78"/>
    </location>
</feature>
<dbReference type="SUPFAM" id="SSF52540">
    <property type="entry name" value="P-loop containing nucleoside triphosphate hydrolases"/>
    <property type="match status" value="1"/>
</dbReference>
<feature type="compositionally biased region" description="Basic and acidic residues" evidence="2">
    <location>
        <begin position="389"/>
        <end position="409"/>
    </location>
</feature>
<dbReference type="InterPro" id="IPR010982">
    <property type="entry name" value="Lambda_DNA-bd_dom_sf"/>
</dbReference>
<dbReference type="PROSITE" id="PS50082">
    <property type="entry name" value="WD_REPEATS_2"/>
    <property type="match status" value="1"/>
</dbReference>
<keyword evidence="5" id="KW-1185">Reference proteome</keyword>
<reference evidence="4 5" key="1">
    <citation type="submission" date="2017-09" db="EMBL/GenBank/DDBJ databases">
        <authorList>
            <person name="Lee N."/>
            <person name="Cho B.-K."/>
        </authorList>
    </citation>
    <scope>NUCLEOTIDE SEQUENCE [LARGE SCALE GENOMIC DNA]</scope>
    <source>
        <strain evidence="4 5">ATCC 39115</strain>
    </source>
</reference>
<organism evidence="4 5">
    <name type="scientific">Streptomyces viridosporus T7A</name>
    <dbReference type="NCBI Taxonomy" id="665577"/>
    <lineage>
        <taxon>Bacteria</taxon>
        <taxon>Bacillati</taxon>
        <taxon>Actinomycetota</taxon>
        <taxon>Actinomycetes</taxon>
        <taxon>Kitasatosporales</taxon>
        <taxon>Streptomycetaceae</taxon>
        <taxon>Streptomyces</taxon>
    </lineage>
</organism>
<evidence type="ECO:0000259" key="3">
    <source>
        <dbReference type="PROSITE" id="PS50943"/>
    </source>
</evidence>
<dbReference type="PROSITE" id="PS50943">
    <property type="entry name" value="HTH_CROC1"/>
    <property type="match status" value="1"/>
</dbReference>
<evidence type="ECO:0000256" key="1">
    <source>
        <dbReference type="PROSITE-ProRule" id="PRU00221"/>
    </source>
</evidence>
<dbReference type="PROSITE" id="PS50294">
    <property type="entry name" value="WD_REPEATS_REGION"/>
    <property type="match status" value="1"/>
</dbReference>
<dbReference type="Gene3D" id="1.10.260.40">
    <property type="entry name" value="lambda repressor-like DNA-binding domains"/>
    <property type="match status" value="1"/>
</dbReference>
<feature type="repeat" description="WD" evidence="1">
    <location>
        <begin position="976"/>
        <end position="1017"/>
    </location>
</feature>
<dbReference type="PANTHER" id="PTHR19879">
    <property type="entry name" value="TRANSCRIPTION INITIATION FACTOR TFIID"/>
    <property type="match status" value="1"/>
</dbReference>
<dbReference type="RefSeq" id="WP_016828348.1">
    <property type="nucleotide sequence ID" value="NZ_CP023700.1"/>
</dbReference>
<dbReference type="PANTHER" id="PTHR19879:SF9">
    <property type="entry name" value="TRANSCRIPTION INITIATION FACTOR TFIID SUBUNIT 5"/>
    <property type="match status" value="1"/>
</dbReference>
<dbReference type="Pfam" id="PF00400">
    <property type="entry name" value="WD40"/>
    <property type="match status" value="2"/>
</dbReference>
<dbReference type="Proteomes" id="UP000327143">
    <property type="component" value="Chromosome"/>
</dbReference>